<keyword evidence="2" id="KW-0645">Protease</keyword>
<evidence type="ECO:0000256" key="8">
    <source>
        <dbReference type="ARBA" id="ARBA00023316"/>
    </source>
</evidence>
<keyword evidence="3" id="KW-0479">Metal-binding</keyword>
<dbReference type="GO" id="GO:0006508">
    <property type="term" value="P:proteolysis"/>
    <property type="evidence" value="ECO:0007669"/>
    <property type="project" value="UniProtKB-KW"/>
</dbReference>
<keyword evidence="5" id="KW-0862">Zinc</keyword>
<keyword evidence="4" id="KW-0378">Hydrolase</keyword>
<reference evidence="9 10" key="1">
    <citation type="submission" date="2020-02" db="EMBL/GenBank/DDBJ databases">
        <title>The whole genome sequence of CPCC 205119.</title>
        <authorList>
            <person name="Jiang Z."/>
        </authorList>
    </citation>
    <scope>NUCLEOTIDE SEQUENCE [LARGE SCALE GENOMIC DNA]</scope>
    <source>
        <strain evidence="9 10">CPCC 205119</strain>
    </source>
</reference>
<comment type="caution">
    <text evidence="9">The sequence shown here is derived from an EMBL/GenBank/DDBJ whole genome shotgun (WGS) entry which is preliminary data.</text>
</comment>
<evidence type="ECO:0000313" key="10">
    <source>
        <dbReference type="Proteomes" id="UP000470470"/>
    </source>
</evidence>
<evidence type="ECO:0000256" key="2">
    <source>
        <dbReference type="ARBA" id="ARBA00022670"/>
    </source>
</evidence>
<dbReference type="GO" id="GO:0046872">
    <property type="term" value="F:metal ion binding"/>
    <property type="evidence" value="ECO:0007669"/>
    <property type="project" value="UniProtKB-KW"/>
</dbReference>
<accession>A0A7K3WIC8</accession>
<dbReference type="InterPro" id="IPR000755">
    <property type="entry name" value="A_A_dipeptidase"/>
</dbReference>
<dbReference type="GO" id="GO:0008237">
    <property type="term" value="F:metallopeptidase activity"/>
    <property type="evidence" value="ECO:0007669"/>
    <property type="project" value="UniProtKB-KW"/>
</dbReference>
<evidence type="ECO:0000256" key="6">
    <source>
        <dbReference type="ARBA" id="ARBA00022997"/>
    </source>
</evidence>
<gene>
    <name evidence="9" type="ORF">G1H19_16990</name>
</gene>
<dbReference type="PANTHER" id="PTHR43126">
    <property type="entry name" value="D-ALANYL-D-ALANINE DIPEPTIDASE"/>
    <property type="match status" value="1"/>
</dbReference>
<protein>
    <submittedName>
        <fullName evidence="9">M15 family metallopeptidase</fullName>
    </submittedName>
</protein>
<dbReference type="GO" id="GO:0071555">
    <property type="term" value="P:cell wall organization"/>
    <property type="evidence" value="ECO:0007669"/>
    <property type="project" value="UniProtKB-KW"/>
</dbReference>
<keyword evidence="10" id="KW-1185">Reference proteome</keyword>
<name>A0A7K3WIC8_9ACTN</name>
<keyword evidence="8" id="KW-0961">Cell wall biogenesis/degradation</keyword>
<proteinExistence type="predicted"/>
<keyword evidence="7" id="KW-0482">Metalloprotease</keyword>
<dbReference type="Pfam" id="PF01427">
    <property type="entry name" value="Peptidase_M15"/>
    <property type="match status" value="1"/>
</dbReference>
<dbReference type="PANTHER" id="PTHR43126:SF2">
    <property type="entry name" value="D-ALANYL-D-ALANINE DIPEPTIDASE"/>
    <property type="match status" value="1"/>
</dbReference>
<dbReference type="EMBL" id="JAAGWK010000024">
    <property type="protein sequence ID" value="NEL55679.1"/>
    <property type="molecule type" value="Genomic_DNA"/>
</dbReference>
<evidence type="ECO:0000256" key="3">
    <source>
        <dbReference type="ARBA" id="ARBA00022723"/>
    </source>
</evidence>
<sequence>MRWAGGPGADRECVMLLSDPRVAAVPVVECGDPLVVLGPEFGAARARVRAGLADRLAVAQALLPAGIVLRVQEGHRTVADQRAIIARYTAEVARAYPGCPADEQRRLVSRFVSPVDVAPHVAGAAVDLTLARHDGSDLDLGTAIDATPEASGGRCATASPDVDAGARALRDVLCRALGGAGLVNYPTEWWHWSYGDRYWALVTGAPAAWYGAVDVNGPAPVALAGVGR</sequence>
<evidence type="ECO:0000256" key="1">
    <source>
        <dbReference type="ARBA" id="ARBA00001362"/>
    </source>
</evidence>
<evidence type="ECO:0000256" key="4">
    <source>
        <dbReference type="ARBA" id="ARBA00022801"/>
    </source>
</evidence>
<evidence type="ECO:0000313" key="9">
    <source>
        <dbReference type="EMBL" id="NEL55679.1"/>
    </source>
</evidence>
<dbReference type="AlphaFoldDB" id="A0A7K3WIC8"/>
<dbReference type="Gene3D" id="3.30.1380.10">
    <property type="match status" value="1"/>
</dbReference>
<comment type="catalytic activity">
    <reaction evidence="1">
        <text>D-alanyl-D-alanine + H2O = 2 D-alanine</text>
        <dbReference type="Rhea" id="RHEA:20661"/>
        <dbReference type="ChEBI" id="CHEBI:15377"/>
        <dbReference type="ChEBI" id="CHEBI:57416"/>
        <dbReference type="ChEBI" id="CHEBI:57822"/>
        <dbReference type="EC" id="3.4.13.22"/>
    </reaction>
</comment>
<dbReference type="SUPFAM" id="SSF55166">
    <property type="entry name" value="Hedgehog/DD-peptidase"/>
    <property type="match status" value="1"/>
</dbReference>
<keyword evidence="6" id="KW-0224">Dipeptidase</keyword>
<dbReference type="GO" id="GO:0160237">
    <property type="term" value="F:D-Ala-D-Ala dipeptidase activity"/>
    <property type="evidence" value="ECO:0007669"/>
    <property type="project" value="UniProtKB-EC"/>
</dbReference>
<evidence type="ECO:0000256" key="7">
    <source>
        <dbReference type="ARBA" id="ARBA00023049"/>
    </source>
</evidence>
<dbReference type="Proteomes" id="UP000470470">
    <property type="component" value="Unassembled WGS sequence"/>
</dbReference>
<evidence type="ECO:0000256" key="5">
    <source>
        <dbReference type="ARBA" id="ARBA00022833"/>
    </source>
</evidence>
<dbReference type="InterPro" id="IPR009045">
    <property type="entry name" value="Zn_M74/Hedgehog-like"/>
</dbReference>
<organism evidence="9 10">
    <name type="scientific">Goekera deserti</name>
    <dbReference type="NCBI Taxonomy" id="2497753"/>
    <lineage>
        <taxon>Bacteria</taxon>
        <taxon>Bacillati</taxon>
        <taxon>Actinomycetota</taxon>
        <taxon>Actinomycetes</taxon>
        <taxon>Geodermatophilales</taxon>
        <taxon>Geodermatophilaceae</taxon>
        <taxon>Goekera</taxon>
    </lineage>
</organism>